<dbReference type="AlphaFoldDB" id="A0A239EXA2"/>
<keyword evidence="2" id="KW-1185">Reference proteome</keyword>
<reference evidence="1 2" key="1">
    <citation type="submission" date="2017-06" db="EMBL/GenBank/DDBJ databases">
        <authorList>
            <person name="Kim H.J."/>
            <person name="Triplett B.A."/>
        </authorList>
    </citation>
    <scope>NUCLEOTIDE SEQUENCE [LARGE SCALE GENOMIC DNA]</scope>
    <source>
        <strain evidence="1 2">SCA</strain>
    </source>
</reference>
<dbReference type="RefSeq" id="WP_089283261.1">
    <property type="nucleotide sequence ID" value="NZ_FZOJ01000011.1"/>
</dbReference>
<evidence type="ECO:0000313" key="1">
    <source>
        <dbReference type="EMBL" id="SNS49390.1"/>
    </source>
</evidence>
<proteinExistence type="predicted"/>
<dbReference type="Proteomes" id="UP000198304">
    <property type="component" value="Unassembled WGS sequence"/>
</dbReference>
<evidence type="ECO:0000313" key="2">
    <source>
        <dbReference type="Proteomes" id="UP000198304"/>
    </source>
</evidence>
<dbReference type="InterPro" id="IPR021321">
    <property type="entry name" value="DUF2922"/>
</dbReference>
<evidence type="ECO:0008006" key="3">
    <source>
        <dbReference type="Google" id="ProtNLM"/>
    </source>
</evidence>
<organism evidence="1 2">
    <name type="scientific">Anaerovirgula multivorans</name>
    <dbReference type="NCBI Taxonomy" id="312168"/>
    <lineage>
        <taxon>Bacteria</taxon>
        <taxon>Bacillati</taxon>
        <taxon>Bacillota</taxon>
        <taxon>Clostridia</taxon>
        <taxon>Peptostreptococcales</taxon>
        <taxon>Natronincolaceae</taxon>
        <taxon>Anaerovirgula</taxon>
    </lineage>
</organism>
<dbReference type="EMBL" id="FZOJ01000011">
    <property type="protein sequence ID" value="SNS49390.1"/>
    <property type="molecule type" value="Genomic_DNA"/>
</dbReference>
<accession>A0A239EXA2</accession>
<sequence length="72" mass="8118">MNRVLEMTFKKTDDKTAKLTIVNAREDITAAEVKAAMETILNDNVFIVGEEELGEIHGAKIIRTEEEELELV</sequence>
<dbReference type="Pfam" id="PF11148">
    <property type="entry name" value="DUF2922"/>
    <property type="match status" value="1"/>
</dbReference>
<gene>
    <name evidence="1" type="ORF">SAMN05446037_101185</name>
</gene>
<protein>
    <recommendedName>
        <fullName evidence="3">DUF2922 domain-containing protein</fullName>
    </recommendedName>
</protein>
<name>A0A239EXA2_9FIRM</name>
<dbReference type="OrthoDB" id="9795264at2"/>